<organism evidence="1 2">
    <name type="scientific">Drosophila virilis</name>
    <name type="common">Fruit fly</name>
    <dbReference type="NCBI Taxonomy" id="7244"/>
    <lineage>
        <taxon>Eukaryota</taxon>
        <taxon>Metazoa</taxon>
        <taxon>Ecdysozoa</taxon>
        <taxon>Arthropoda</taxon>
        <taxon>Hexapoda</taxon>
        <taxon>Insecta</taxon>
        <taxon>Pterygota</taxon>
        <taxon>Neoptera</taxon>
        <taxon>Endopterygota</taxon>
        <taxon>Diptera</taxon>
        <taxon>Brachycera</taxon>
        <taxon>Muscomorpha</taxon>
        <taxon>Ephydroidea</taxon>
        <taxon>Drosophilidae</taxon>
        <taxon>Drosophila</taxon>
    </lineage>
</organism>
<sequence>MNLGYKRKRLRINKAAHRSWISLEAARLSMVPSKCKWSKSLSHFQYGPSLSRQVSCPPGWVPLQAVAIARRTDPQVR</sequence>
<evidence type="ECO:0000313" key="2">
    <source>
        <dbReference type="Proteomes" id="UP000008792"/>
    </source>
</evidence>
<evidence type="ECO:0000313" key="1">
    <source>
        <dbReference type="EMBL" id="KRF82232.1"/>
    </source>
</evidence>
<dbReference type="EMBL" id="CH940651">
    <property type="protein sequence ID" value="KRF82232.1"/>
    <property type="molecule type" value="Genomic_DNA"/>
</dbReference>
<keyword evidence="2" id="KW-1185">Reference proteome</keyword>
<dbReference type="InParanoid" id="A0A0Q9WC66"/>
<proteinExistence type="predicted"/>
<dbReference type="Proteomes" id="UP000008792">
    <property type="component" value="Unassembled WGS sequence"/>
</dbReference>
<reference evidence="1 2" key="1">
    <citation type="journal article" date="2007" name="Nature">
        <title>Evolution of genes and genomes on the Drosophila phylogeny.</title>
        <authorList>
            <consortium name="Drosophila 12 Genomes Consortium"/>
            <person name="Clark A.G."/>
            <person name="Eisen M.B."/>
            <person name="Smith D.R."/>
            <person name="Bergman C.M."/>
            <person name="Oliver B."/>
            <person name="Markow T.A."/>
            <person name="Kaufman T.C."/>
            <person name="Kellis M."/>
            <person name="Gelbart W."/>
            <person name="Iyer V.N."/>
            <person name="Pollard D.A."/>
            <person name="Sackton T.B."/>
            <person name="Larracuente A.M."/>
            <person name="Singh N.D."/>
            <person name="Abad J.P."/>
            <person name="Abt D.N."/>
            <person name="Adryan B."/>
            <person name="Aguade M."/>
            <person name="Akashi H."/>
            <person name="Anderson W.W."/>
            <person name="Aquadro C.F."/>
            <person name="Ardell D.H."/>
            <person name="Arguello R."/>
            <person name="Artieri C.G."/>
            <person name="Barbash D.A."/>
            <person name="Barker D."/>
            <person name="Barsanti P."/>
            <person name="Batterham P."/>
            <person name="Batzoglou S."/>
            <person name="Begun D."/>
            <person name="Bhutkar A."/>
            <person name="Blanco E."/>
            <person name="Bosak S.A."/>
            <person name="Bradley R.K."/>
            <person name="Brand A.D."/>
            <person name="Brent M.R."/>
            <person name="Brooks A.N."/>
            <person name="Brown R.H."/>
            <person name="Butlin R.K."/>
            <person name="Caggese C."/>
            <person name="Calvi B.R."/>
            <person name="Bernardo de Carvalho A."/>
            <person name="Caspi A."/>
            <person name="Castrezana S."/>
            <person name="Celniker S.E."/>
            <person name="Chang J.L."/>
            <person name="Chapple C."/>
            <person name="Chatterji S."/>
            <person name="Chinwalla A."/>
            <person name="Civetta A."/>
            <person name="Clifton S.W."/>
            <person name="Comeron J.M."/>
            <person name="Costello J.C."/>
            <person name="Coyne J.A."/>
            <person name="Daub J."/>
            <person name="David R.G."/>
            <person name="Delcher A.L."/>
            <person name="Delehaunty K."/>
            <person name="Do C.B."/>
            <person name="Ebling H."/>
            <person name="Edwards K."/>
            <person name="Eickbush T."/>
            <person name="Evans J.D."/>
            <person name="Filipski A."/>
            <person name="Findeiss S."/>
            <person name="Freyhult E."/>
            <person name="Fulton L."/>
            <person name="Fulton R."/>
            <person name="Garcia A.C."/>
            <person name="Gardiner A."/>
            <person name="Garfield D.A."/>
            <person name="Garvin B.E."/>
            <person name="Gibson G."/>
            <person name="Gilbert D."/>
            <person name="Gnerre S."/>
            <person name="Godfrey J."/>
            <person name="Good R."/>
            <person name="Gotea V."/>
            <person name="Gravely B."/>
            <person name="Greenberg A.J."/>
            <person name="Griffiths-Jones S."/>
            <person name="Gross S."/>
            <person name="Guigo R."/>
            <person name="Gustafson E.A."/>
            <person name="Haerty W."/>
            <person name="Hahn M.W."/>
            <person name="Halligan D.L."/>
            <person name="Halpern A.L."/>
            <person name="Halter G.M."/>
            <person name="Han M.V."/>
            <person name="Heger A."/>
            <person name="Hillier L."/>
            <person name="Hinrichs A.S."/>
            <person name="Holmes I."/>
            <person name="Hoskins R.A."/>
            <person name="Hubisz M.J."/>
            <person name="Hultmark D."/>
            <person name="Huntley M.A."/>
            <person name="Jaffe D.B."/>
            <person name="Jagadeeshan S."/>
            <person name="Jeck W.R."/>
            <person name="Johnson J."/>
            <person name="Jones C.D."/>
            <person name="Jordan W.C."/>
            <person name="Karpen G.H."/>
            <person name="Kataoka E."/>
            <person name="Keightley P.D."/>
            <person name="Kheradpour P."/>
            <person name="Kirkness E.F."/>
            <person name="Koerich L.B."/>
            <person name="Kristiansen K."/>
            <person name="Kudrna D."/>
            <person name="Kulathinal R.J."/>
            <person name="Kumar S."/>
            <person name="Kwok R."/>
            <person name="Lander E."/>
            <person name="Langley C.H."/>
            <person name="Lapoint R."/>
            <person name="Lazzaro B.P."/>
            <person name="Lee S.J."/>
            <person name="Levesque L."/>
            <person name="Li R."/>
            <person name="Lin C.F."/>
            <person name="Lin M.F."/>
            <person name="Lindblad-Toh K."/>
            <person name="Llopart A."/>
            <person name="Long M."/>
            <person name="Low L."/>
            <person name="Lozovsky E."/>
            <person name="Lu J."/>
            <person name="Luo M."/>
            <person name="Machado C.A."/>
            <person name="Makalowski W."/>
            <person name="Marzo M."/>
            <person name="Matsuda M."/>
            <person name="Matzkin L."/>
            <person name="McAllister B."/>
            <person name="McBride C.S."/>
            <person name="McKernan B."/>
            <person name="McKernan K."/>
            <person name="Mendez-Lago M."/>
            <person name="Minx P."/>
            <person name="Mollenhauer M.U."/>
            <person name="Montooth K."/>
            <person name="Mount S.M."/>
            <person name="Mu X."/>
            <person name="Myers E."/>
            <person name="Negre B."/>
            <person name="Newfeld S."/>
            <person name="Nielsen R."/>
            <person name="Noor M.A."/>
            <person name="O'Grady P."/>
            <person name="Pachter L."/>
            <person name="Papaceit M."/>
            <person name="Parisi M.J."/>
            <person name="Parisi M."/>
            <person name="Parts L."/>
            <person name="Pedersen J.S."/>
            <person name="Pesole G."/>
            <person name="Phillippy A.M."/>
            <person name="Ponting C.P."/>
            <person name="Pop M."/>
            <person name="Porcelli D."/>
            <person name="Powell J.R."/>
            <person name="Prohaska S."/>
            <person name="Pruitt K."/>
            <person name="Puig M."/>
            <person name="Quesneville H."/>
            <person name="Ram K.R."/>
            <person name="Rand D."/>
            <person name="Rasmussen M.D."/>
            <person name="Reed L.K."/>
            <person name="Reenan R."/>
            <person name="Reily A."/>
            <person name="Remington K.A."/>
            <person name="Rieger T.T."/>
            <person name="Ritchie M.G."/>
            <person name="Robin C."/>
            <person name="Rogers Y.H."/>
            <person name="Rohde C."/>
            <person name="Rozas J."/>
            <person name="Rubenfield M.J."/>
            <person name="Ruiz A."/>
            <person name="Russo S."/>
            <person name="Salzberg S.L."/>
            <person name="Sanchez-Gracia A."/>
            <person name="Saranga D.J."/>
            <person name="Sato H."/>
            <person name="Schaeffer S.W."/>
            <person name="Schatz M.C."/>
            <person name="Schlenke T."/>
            <person name="Schwartz R."/>
            <person name="Segarra C."/>
            <person name="Singh R.S."/>
            <person name="Sirot L."/>
            <person name="Sirota M."/>
            <person name="Sisneros N.B."/>
            <person name="Smith C.D."/>
            <person name="Smith T.F."/>
            <person name="Spieth J."/>
            <person name="Stage D.E."/>
            <person name="Stark A."/>
            <person name="Stephan W."/>
            <person name="Strausberg R.L."/>
            <person name="Strempel S."/>
            <person name="Sturgill D."/>
            <person name="Sutton G."/>
            <person name="Sutton G.G."/>
            <person name="Tao W."/>
            <person name="Teichmann S."/>
            <person name="Tobari Y.N."/>
            <person name="Tomimura Y."/>
            <person name="Tsolas J.M."/>
            <person name="Valente V.L."/>
            <person name="Venter E."/>
            <person name="Venter J.C."/>
            <person name="Vicario S."/>
            <person name="Vieira F.G."/>
            <person name="Vilella A.J."/>
            <person name="Villasante A."/>
            <person name="Walenz B."/>
            <person name="Wang J."/>
            <person name="Wasserman M."/>
            <person name="Watts T."/>
            <person name="Wilson D."/>
            <person name="Wilson R.K."/>
            <person name="Wing R.A."/>
            <person name="Wolfner M.F."/>
            <person name="Wong A."/>
            <person name="Wong G.K."/>
            <person name="Wu C.I."/>
            <person name="Wu G."/>
            <person name="Yamamoto D."/>
            <person name="Yang H.P."/>
            <person name="Yang S.P."/>
            <person name="Yorke J.A."/>
            <person name="Yoshida K."/>
            <person name="Zdobnov E."/>
            <person name="Zhang P."/>
            <person name="Zhang Y."/>
            <person name="Zimin A.V."/>
            <person name="Baldwin J."/>
            <person name="Abdouelleil A."/>
            <person name="Abdulkadir J."/>
            <person name="Abebe A."/>
            <person name="Abera B."/>
            <person name="Abreu J."/>
            <person name="Acer S.C."/>
            <person name="Aftuck L."/>
            <person name="Alexander A."/>
            <person name="An P."/>
            <person name="Anderson E."/>
            <person name="Anderson S."/>
            <person name="Arachi H."/>
            <person name="Azer M."/>
            <person name="Bachantsang P."/>
            <person name="Barry A."/>
            <person name="Bayul T."/>
            <person name="Berlin A."/>
            <person name="Bessette D."/>
            <person name="Bloom T."/>
            <person name="Blye J."/>
            <person name="Boguslavskiy L."/>
            <person name="Bonnet C."/>
            <person name="Boukhgalter B."/>
            <person name="Bourzgui I."/>
            <person name="Brown A."/>
            <person name="Cahill P."/>
            <person name="Channer S."/>
            <person name="Cheshatsang Y."/>
            <person name="Chuda L."/>
            <person name="Citroen M."/>
            <person name="Collymore A."/>
            <person name="Cooke P."/>
            <person name="Costello M."/>
            <person name="D'Aco K."/>
            <person name="Daza R."/>
            <person name="De Haan G."/>
            <person name="DeGray S."/>
            <person name="DeMaso C."/>
            <person name="Dhargay N."/>
            <person name="Dooley K."/>
            <person name="Dooley E."/>
            <person name="Doricent M."/>
            <person name="Dorje P."/>
            <person name="Dorjee K."/>
            <person name="Dupes A."/>
            <person name="Elong R."/>
            <person name="Falk J."/>
            <person name="Farina A."/>
            <person name="Faro S."/>
            <person name="Ferguson D."/>
            <person name="Fisher S."/>
            <person name="Foley C.D."/>
            <person name="Franke A."/>
            <person name="Friedrich D."/>
            <person name="Gadbois L."/>
            <person name="Gearin G."/>
            <person name="Gearin C.R."/>
            <person name="Giannoukos G."/>
            <person name="Goode T."/>
            <person name="Graham J."/>
            <person name="Grandbois E."/>
            <person name="Grewal S."/>
            <person name="Gyaltsen K."/>
            <person name="Hafez N."/>
            <person name="Hagos B."/>
            <person name="Hall J."/>
            <person name="Henson C."/>
            <person name="Hollinger A."/>
            <person name="Honan T."/>
            <person name="Huard M.D."/>
            <person name="Hughes L."/>
            <person name="Hurhula B."/>
            <person name="Husby M.E."/>
            <person name="Kamat A."/>
            <person name="Kanga B."/>
            <person name="Kashin S."/>
            <person name="Khazanovich D."/>
            <person name="Kisner P."/>
            <person name="Lance K."/>
            <person name="Lara M."/>
            <person name="Lee W."/>
            <person name="Lennon N."/>
            <person name="Letendre F."/>
            <person name="LeVine R."/>
            <person name="Lipovsky A."/>
            <person name="Liu X."/>
            <person name="Liu J."/>
            <person name="Liu S."/>
            <person name="Lokyitsang T."/>
            <person name="Lokyitsang Y."/>
            <person name="Lubonja R."/>
            <person name="Lui A."/>
            <person name="MacDonald P."/>
            <person name="Magnisalis V."/>
            <person name="Maru K."/>
            <person name="Matthews C."/>
            <person name="McCusker W."/>
            <person name="McDonough S."/>
            <person name="Mehta T."/>
            <person name="Meldrim J."/>
            <person name="Meneus L."/>
            <person name="Mihai O."/>
            <person name="Mihalev A."/>
            <person name="Mihova T."/>
            <person name="Mittelman R."/>
            <person name="Mlenga V."/>
            <person name="Montmayeur A."/>
            <person name="Mulrain L."/>
            <person name="Navidi A."/>
            <person name="Naylor J."/>
            <person name="Negash T."/>
            <person name="Nguyen T."/>
            <person name="Nguyen N."/>
            <person name="Nicol R."/>
            <person name="Norbu C."/>
            <person name="Norbu N."/>
            <person name="Novod N."/>
            <person name="O'Neill B."/>
            <person name="Osman S."/>
            <person name="Markiewicz E."/>
            <person name="Oyono O.L."/>
            <person name="Patti C."/>
            <person name="Phunkhang P."/>
            <person name="Pierre F."/>
            <person name="Priest M."/>
            <person name="Raghuraman S."/>
            <person name="Rege F."/>
            <person name="Reyes R."/>
            <person name="Rise C."/>
            <person name="Rogov P."/>
            <person name="Ross K."/>
            <person name="Ryan E."/>
            <person name="Settipalli S."/>
            <person name="Shea T."/>
            <person name="Sherpa N."/>
            <person name="Shi L."/>
            <person name="Shih D."/>
            <person name="Sparrow T."/>
            <person name="Spaulding J."/>
            <person name="Stalker J."/>
            <person name="Stange-Thomann N."/>
            <person name="Stavropoulos S."/>
            <person name="Stone C."/>
            <person name="Strader C."/>
            <person name="Tesfaye S."/>
            <person name="Thomson T."/>
            <person name="Thoulutsang Y."/>
            <person name="Thoulutsang D."/>
            <person name="Topham K."/>
            <person name="Topping I."/>
            <person name="Tsamla T."/>
            <person name="Vassiliev H."/>
            <person name="Vo A."/>
            <person name="Wangchuk T."/>
            <person name="Wangdi T."/>
            <person name="Weiand M."/>
            <person name="Wilkinson J."/>
            <person name="Wilson A."/>
            <person name="Yadav S."/>
            <person name="Young G."/>
            <person name="Yu Q."/>
            <person name="Zembek L."/>
            <person name="Zhong D."/>
            <person name="Zimmer A."/>
            <person name="Zwirko Z."/>
            <person name="Jaffe D.B."/>
            <person name="Alvarez P."/>
            <person name="Brockman W."/>
            <person name="Butler J."/>
            <person name="Chin C."/>
            <person name="Gnerre S."/>
            <person name="Grabherr M."/>
            <person name="Kleber M."/>
            <person name="Mauceli E."/>
            <person name="MacCallum I."/>
        </authorList>
    </citation>
    <scope>NUCLEOTIDE SEQUENCE [LARGE SCALE GENOMIC DNA]</scope>
    <source>
        <strain evidence="2">Tucson 15010-1051.87</strain>
    </source>
</reference>
<gene>
    <name evidence="1" type="primary">Dvir\GJ26866</name>
    <name evidence="1" type="ORF">Dvir_GJ26866</name>
</gene>
<protein>
    <submittedName>
        <fullName evidence="1">Uncharacterized protein</fullName>
    </submittedName>
</protein>
<dbReference type="AlphaFoldDB" id="A0A0Q9WC66"/>
<accession>A0A0Q9WC66</accession>
<name>A0A0Q9WC66_DROVI</name>